<reference evidence="1" key="1">
    <citation type="journal article" date="2019" name="Sci. Rep.">
        <title>Draft genome of Tanacetum cinerariifolium, the natural source of mosquito coil.</title>
        <authorList>
            <person name="Yamashiro T."/>
            <person name="Shiraishi A."/>
            <person name="Satake H."/>
            <person name="Nakayama K."/>
        </authorList>
    </citation>
    <scope>NUCLEOTIDE SEQUENCE</scope>
</reference>
<proteinExistence type="predicted"/>
<comment type="caution">
    <text evidence="1">The sequence shown here is derived from an EMBL/GenBank/DDBJ whole genome shotgun (WGS) entry which is preliminary data.</text>
</comment>
<sequence length="131" mass="14164">MLLNLYRLSFSLNLENWFPANVPTPKDSRVSPPITKELTMTPASKSLELSTNVDPTASVVASEHNKKMVSAEVDGPDPKITDDTITAKYIHAFMQGMSVVLDDAVKLASVGSGMFPPVSLTFSEACVLHVN</sequence>
<organism evidence="1">
    <name type="scientific">Tanacetum cinerariifolium</name>
    <name type="common">Dalmatian daisy</name>
    <name type="synonym">Chrysanthemum cinerariifolium</name>
    <dbReference type="NCBI Taxonomy" id="118510"/>
    <lineage>
        <taxon>Eukaryota</taxon>
        <taxon>Viridiplantae</taxon>
        <taxon>Streptophyta</taxon>
        <taxon>Embryophyta</taxon>
        <taxon>Tracheophyta</taxon>
        <taxon>Spermatophyta</taxon>
        <taxon>Magnoliopsida</taxon>
        <taxon>eudicotyledons</taxon>
        <taxon>Gunneridae</taxon>
        <taxon>Pentapetalae</taxon>
        <taxon>asterids</taxon>
        <taxon>campanulids</taxon>
        <taxon>Asterales</taxon>
        <taxon>Asteraceae</taxon>
        <taxon>Asteroideae</taxon>
        <taxon>Anthemideae</taxon>
        <taxon>Anthemidinae</taxon>
        <taxon>Tanacetum</taxon>
    </lineage>
</organism>
<evidence type="ECO:0000313" key="1">
    <source>
        <dbReference type="EMBL" id="GFA29997.1"/>
    </source>
</evidence>
<protein>
    <submittedName>
        <fullName evidence="1">Uncharacterized protein</fullName>
    </submittedName>
</protein>
<dbReference type="EMBL" id="BKCJ010400671">
    <property type="protein sequence ID" value="GFA29997.1"/>
    <property type="molecule type" value="Genomic_DNA"/>
</dbReference>
<dbReference type="AlphaFoldDB" id="A0A699JEF0"/>
<name>A0A699JEF0_TANCI</name>
<accession>A0A699JEF0</accession>
<gene>
    <name evidence="1" type="ORF">Tci_601969</name>
</gene>